<dbReference type="AlphaFoldDB" id="A0AAD6IKM7"/>
<evidence type="ECO:0000313" key="2">
    <source>
        <dbReference type="Proteomes" id="UP001219568"/>
    </source>
</evidence>
<proteinExistence type="predicted"/>
<keyword evidence="2" id="KW-1185">Reference proteome</keyword>
<dbReference type="Proteomes" id="UP001219568">
    <property type="component" value="Unassembled WGS sequence"/>
</dbReference>
<gene>
    <name evidence="1" type="ORF">N7460_002124</name>
</gene>
<name>A0AAD6IKM7_PENCN</name>
<accession>A0AAD6IKM7</accession>
<reference evidence="1" key="2">
    <citation type="submission" date="2023-01" db="EMBL/GenBank/DDBJ databases">
        <authorList>
            <person name="Petersen C."/>
        </authorList>
    </citation>
    <scope>NUCLEOTIDE SEQUENCE</scope>
    <source>
        <strain evidence="1">IBT 15450</strain>
    </source>
</reference>
<comment type="caution">
    <text evidence="1">The sequence shown here is derived from an EMBL/GenBank/DDBJ whole genome shotgun (WGS) entry which is preliminary data.</text>
</comment>
<dbReference type="EMBL" id="JAQJZL010000002">
    <property type="protein sequence ID" value="KAJ6051590.1"/>
    <property type="molecule type" value="Genomic_DNA"/>
</dbReference>
<evidence type="ECO:0000313" key="1">
    <source>
        <dbReference type="EMBL" id="KAJ6051590.1"/>
    </source>
</evidence>
<protein>
    <submittedName>
        <fullName evidence="1">Uncharacterized protein</fullName>
    </submittedName>
</protein>
<reference evidence="1" key="1">
    <citation type="journal article" date="2023" name="IMA Fungus">
        <title>Comparative genomic study of the Penicillium genus elucidates a diverse pangenome and 15 lateral gene transfer events.</title>
        <authorList>
            <person name="Petersen C."/>
            <person name="Sorensen T."/>
            <person name="Nielsen M.R."/>
            <person name="Sondergaard T.E."/>
            <person name="Sorensen J.L."/>
            <person name="Fitzpatrick D.A."/>
            <person name="Frisvad J.C."/>
            <person name="Nielsen K.L."/>
        </authorList>
    </citation>
    <scope>NUCLEOTIDE SEQUENCE</scope>
    <source>
        <strain evidence="1">IBT 15450</strain>
    </source>
</reference>
<sequence length="223" mass="25155">MELLPKLVGDVITTPRRNISGSYFIPEHKWVILKKVNECPTTISQKDFEDGMGPAFTAGKYRCRLAGAGNENKFALMRIYKQIPLEGTRLDSARERQNQACPPRKHTEVEALLHLTEIRSAAVPEVRGYQTSKQEADDLVPGGYIIYLVWEEVSGCSLDPEYFWGVPYNKRQAIRENFKKAFSEVIGAGYQPVPSDPAKIIVNKDTNDVYVLRCLLQPHANDA</sequence>
<organism evidence="1 2">
    <name type="scientific">Penicillium canescens</name>
    <dbReference type="NCBI Taxonomy" id="5083"/>
    <lineage>
        <taxon>Eukaryota</taxon>
        <taxon>Fungi</taxon>
        <taxon>Dikarya</taxon>
        <taxon>Ascomycota</taxon>
        <taxon>Pezizomycotina</taxon>
        <taxon>Eurotiomycetes</taxon>
        <taxon>Eurotiomycetidae</taxon>
        <taxon>Eurotiales</taxon>
        <taxon>Aspergillaceae</taxon>
        <taxon>Penicillium</taxon>
    </lineage>
</organism>